<evidence type="ECO:0008006" key="3">
    <source>
        <dbReference type="Google" id="ProtNLM"/>
    </source>
</evidence>
<evidence type="ECO:0000313" key="1">
    <source>
        <dbReference type="EMBL" id="AYQ54323.1"/>
    </source>
</evidence>
<evidence type="ECO:0000313" key="2">
    <source>
        <dbReference type="Proteomes" id="UP000273278"/>
    </source>
</evidence>
<name>A0A3G3IET1_9ARCH</name>
<sequence length="73" mass="8493">MAISLRVSPQEQILIENYANVHGISVSETLRRAFFEMIEDEIDLEYCLKSIADYESTGKAYTLDELDEEFDRK</sequence>
<reference evidence="1 2" key="1">
    <citation type="submission" date="2016-10" db="EMBL/GenBank/DDBJ databases">
        <title>Complete genome of the TMA-utilizing, human hosted archaeon Methanomethylophilus alvus Gen. nov, sp. nov., strain Mx-05, derived from a pure culture.</title>
        <authorList>
            <person name="Brugere J.-F."/>
            <person name="Ben Hania W."/>
            <person name="Chaudhary P.P."/>
            <person name="Gaci N."/>
            <person name="Borrel G."/>
            <person name="Cao Van Tuat L."/>
            <person name="Fardeau M.-L."/>
            <person name="Harris H.M.B."/>
            <person name="O'Toole P.W."/>
            <person name="Ollivier B."/>
        </authorList>
    </citation>
    <scope>NUCLEOTIDE SEQUENCE [LARGE SCALE GENOMIC DNA]</scope>
    <source>
        <strain evidence="1 2">Mx-05</strain>
    </source>
</reference>
<dbReference type="EMBL" id="CP017686">
    <property type="protein sequence ID" value="AYQ54323.1"/>
    <property type="molecule type" value="Genomic_DNA"/>
</dbReference>
<accession>A0A3G3IET1</accession>
<dbReference type="GeneID" id="41320926"/>
<dbReference type="Proteomes" id="UP000273278">
    <property type="component" value="Chromosome"/>
</dbReference>
<gene>
    <name evidence="1" type="ORF">BKD89_00610</name>
</gene>
<dbReference type="NCBIfam" id="NF046040">
    <property type="entry name" value="RelB_antitoxin"/>
    <property type="match status" value="1"/>
</dbReference>
<dbReference type="InterPro" id="IPR046257">
    <property type="entry name" value="DUF6290"/>
</dbReference>
<protein>
    <recommendedName>
        <fullName evidence="3">CopG family transcriptional regulator</fullName>
    </recommendedName>
</protein>
<dbReference type="RefSeq" id="WP_022532874.1">
    <property type="nucleotide sequence ID" value="NZ_CAYARL010000008.1"/>
</dbReference>
<dbReference type="Pfam" id="PF19807">
    <property type="entry name" value="DUF6290"/>
    <property type="match status" value="1"/>
</dbReference>
<organism evidence="1 2">
    <name type="scientific">Methanomethylophilus alvi</name>
    <dbReference type="NCBI Taxonomy" id="1291540"/>
    <lineage>
        <taxon>Archaea</taxon>
        <taxon>Methanobacteriati</taxon>
        <taxon>Thermoplasmatota</taxon>
        <taxon>Thermoplasmata</taxon>
        <taxon>Methanomassiliicoccales</taxon>
        <taxon>Methanomethylophilaceae</taxon>
        <taxon>Methanomethylophilus</taxon>
    </lineage>
</organism>
<proteinExistence type="predicted"/>
<dbReference type="AlphaFoldDB" id="A0A3G3IET1"/>